<dbReference type="InterPro" id="IPR027521">
    <property type="entry name" value="Usb1"/>
</dbReference>
<keyword evidence="2" id="KW-1185">Reference proteome</keyword>
<dbReference type="Proteomes" id="UP000000311">
    <property type="component" value="Unassembled WGS sequence"/>
</dbReference>
<dbReference type="AlphaFoldDB" id="E1ZWG7"/>
<dbReference type="InParanoid" id="E1ZWG7"/>
<organism evidence="2">
    <name type="scientific">Camponotus floridanus</name>
    <name type="common">Florida carpenter ant</name>
    <dbReference type="NCBI Taxonomy" id="104421"/>
    <lineage>
        <taxon>Eukaryota</taxon>
        <taxon>Metazoa</taxon>
        <taxon>Ecdysozoa</taxon>
        <taxon>Arthropoda</taxon>
        <taxon>Hexapoda</taxon>
        <taxon>Insecta</taxon>
        <taxon>Pterygota</taxon>
        <taxon>Neoptera</taxon>
        <taxon>Endopterygota</taxon>
        <taxon>Hymenoptera</taxon>
        <taxon>Apocrita</taxon>
        <taxon>Aculeata</taxon>
        <taxon>Formicoidea</taxon>
        <taxon>Formicidae</taxon>
        <taxon>Formicinae</taxon>
        <taxon>Camponotus</taxon>
    </lineage>
</organism>
<dbReference type="STRING" id="104421.E1ZWG7"/>
<sequence>EEVIDNPSDHDGRIRSFKHERGNWATLVYIDCKYFISYIYIYNFQNHSAIIKYSNILIYYN</sequence>
<evidence type="ECO:0000313" key="2">
    <source>
        <dbReference type="Proteomes" id="UP000000311"/>
    </source>
</evidence>
<evidence type="ECO:0000313" key="1">
    <source>
        <dbReference type="EMBL" id="EFN74479.1"/>
    </source>
</evidence>
<proteinExistence type="predicted"/>
<feature type="non-terminal residue" evidence="1">
    <location>
        <position position="1"/>
    </location>
</feature>
<dbReference type="Pfam" id="PF09749">
    <property type="entry name" value="HVSL"/>
    <property type="match status" value="1"/>
</dbReference>
<reference evidence="1 2" key="1">
    <citation type="journal article" date="2010" name="Science">
        <title>Genomic comparison of the ants Camponotus floridanus and Harpegnathos saltator.</title>
        <authorList>
            <person name="Bonasio R."/>
            <person name="Zhang G."/>
            <person name="Ye C."/>
            <person name="Mutti N.S."/>
            <person name="Fang X."/>
            <person name="Qin N."/>
            <person name="Donahue G."/>
            <person name="Yang P."/>
            <person name="Li Q."/>
            <person name="Li C."/>
            <person name="Zhang P."/>
            <person name="Huang Z."/>
            <person name="Berger S.L."/>
            <person name="Reinberg D."/>
            <person name="Wang J."/>
            <person name="Liebig J."/>
        </authorList>
    </citation>
    <scope>NUCLEOTIDE SEQUENCE [LARGE SCALE GENOMIC DNA]</scope>
    <source>
        <strain evidence="2">C129</strain>
    </source>
</reference>
<name>E1ZWG7_CAMFO</name>
<dbReference type="GO" id="GO:0004518">
    <property type="term" value="F:nuclease activity"/>
    <property type="evidence" value="ECO:0007669"/>
    <property type="project" value="InterPro"/>
</dbReference>
<dbReference type="GO" id="GO:0034477">
    <property type="term" value="P:U6 snRNA 3'-end processing"/>
    <property type="evidence" value="ECO:0007669"/>
    <property type="project" value="InterPro"/>
</dbReference>
<accession>E1ZWG7</accession>
<dbReference type="EMBL" id="GL434830">
    <property type="protein sequence ID" value="EFN74479.1"/>
    <property type="molecule type" value="Genomic_DNA"/>
</dbReference>
<protein>
    <submittedName>
        <fullName evidence="1">UPF0406 protein CG16790</fullName>
    </submittedName>
</protein>
<gene>
    <name evidence="1" type="ORF">EAG_02606</name>
</gene>